<keyword evidence="7" id="KW-0511">Multifunctional enzyme</keyword>
<dbReference type="CDD" id="cd02440">
    <property type="entry name" value="AdoMet_MTases"/>
    <property type="match status" value="1"/>
</dbReference>
<dbReference type="KEGG" id="apuu:APUU_31762A"/>
<dbReference type="SUPFAM" id="SSF47336">
    <property type="entry name" value="ACP-like"/>
    <property type="match status" value="1"/>
</dbReference>
<dbReference type="PANTHER" id="PTHR43775">
    <property type="entry name" value="FATTY ACID SYNTHASE"/>
    <property type="match status" value="1"/>
</dbReference>
<feature type="region of interest" description="C-terminal hotdog fold" evidence="9">
    <location>
        <begin position="1090"/>
        <end position="1235"/>
    </location>
</feature>
<dbReference type="InterPro" id="IPR016039">
    <property type="entry name" value="Thiolase-like"/>
</dbReference>
<dbReference type="InterPro" id="IPR056501">
    <property type="entry name" value="NAD-bd_HRPKS_sdrA"/>
</dbReference>
<dbReference type="Pfam" id="PF21089">
    <property type="entry name" value="PKS_DH_N"/>
    <property type="match status" value="1"/>
</dbReference>
<dbReference type="InterPro" id="IPR032821">
    <property type="entry name" value="PKS_assoc"/>
</dbReference>
<dbReference type="InterPro" id="IPR049552">
    <property type="entry name" value="PKS_DH_N"/>
</dbReference>
<dbReference type="Pfam" id="PF08242">
    <property type="entry name" value="Methyltransf_12"/>
    <property type="match status" value="1"/>
</dbReference>
<dbReference type="PANTHER" id="PTHR43775:SF49">
    <property type="entry name" value="SYNTHASE, PUTATIVE (JCVI)-RELATED"/>
    <property type="match status" value="1"/>
</dbReference>
<dbReference type="GO" id="GO:0031177">
    <property type="term" value="F:phosphopantetheine binding"/>
    <property type="evidence" value="ECO:0007669"/>
    <property type="project" value="InterPro"/>
</dbReference>
<dbReference type="GeneID" id="64973542"/>
<dbReference type="Pfam" id="PF14765">
    <property type="entry name" value="PS-DH"/>
    <property type="match status" value="1"/>
</dbReference>
<dbReference type="Gene3D" id="3.40.366.10">
    <property type="entry name" value="Malonyl-Coenzyme A Acyl Carrier Protein, domain 2"/>
    <property type="match status" value="1"/>
</dbReference>
<dbReference type="SUPFAM" id="SSF53901">
    <property type="entry name" value="Thiolase-like"/>
    <property type="match status" value="1"/>
</dbReference>
<dbReference type="PROSITE" id="PS52019">
    <property type="entry name" value="PKS_MFAS_DH"/>
    <property type="match status" value="1"/>
</dbReference>
<dbReference type="InterPro" id="IPR016035">
    <property type="entry name" value="Acyl_Trfase/lysoPLipase"/>
</dbReference>
<dbReference type="InterPro" id="IPR020807">
    <property type="entry name" value="PKS_DH"/>
</dbReference>
<accession>A0A7R7XLT2</accession>
<feature type="active site" description="Proton acceptor; for dehydratase activity" evidence="9">
    <location>
        <position position="980"/>
    </location>
</feature>
<dbReference type="Proteomes" id="UP000654913">
    <property type="component" value="Chromosome 3"/>
</dbReference>
<dbReference type="InterPro" id="IPR014031">
    <property type="entry name" value="Ketoacyl_synth_C"/>
</dbReference>
<name>A0A7R7XLT2_9EURO</name>
<dbReference type="SMART" id="SM00823">
    <property type="entry name" value="PKS_PP"/>
    <property type="match status" value="1"/>
</dbReference>
<evidence type="ECO:0000313" key="13">
    <source>
        <dbReference type="EMBL" id="BCS23537.1"/>
    </source>
</evidence>
<evidence type="ECO:0000313" key="14">
    <source>
        <dbReference type="Proteomes" id="UP000654913"/>
    </source>
</evidence>
<feature type="domain" description="PKS/mFAS DH" evidence="12">
    <location>
        <begin position="948"/>
        <end position="1235"/>
    </location>
</feature>
<dbReference type="InterPro" id="IPR013217">
    <property type="entry name" value="Methyltransf_12"/>
</dbReference>
<dbReference type="RefSeq" id="XP_041555731.1">
    <property type="nucleotide sequence ID" value="XM_041703002.1"/>
</dbReference>
<dbReference type="SMART" id="SM00829">
    <property type="entry name" value="PKS_ER"/>
    <property type="match status" value="1"/>
</dbReference>
<dbReference type="InterPro" id="IPR049551">
    <property type="entry name" value="PKS_DH_C"/>
</dbReference>
<dbReference type="Gene3D" id="3.40.50.720">
    <property type="entry name" value="NAD(P)-binding Rossmann-like Domain"/>
    <property type="match status" value="1"/>
</dbReference>
<evidence type="ECO:0000256" key="9">
    <source>
        <dbReference type="PROSITE-ProRule" id="PRU01363"/>
    </source>
</evidence>
<evidence type="ECO:0000256" key="4">
    <source>
        <dbReference type="ARBA" id="ARBA00022679"/>
    </source>
</evidence>
<protein>
    <submittedName>
        <fullName evidence="13">Type I iterative PKS</fullName>
    </submittedName>
</protein>
<dbReference type="SMART" id="SM00827">
    <property type="entry name" value="PKS_AT"/>
    <property type="match status" value="1"/>
</dbReference>
<sequence>MTPSIIVGDVANGGLRTHEGPPLPPSNSTYMSGTNSTHTNGTNGTHANGTHDATRPENDAAPIAICGMGVRLPGGIRSSSDLFTFLFNKGDARNIVPPDRYNVEAYYDPSGKPGTMNTKHGYYLDDINLGDFDASMFGMSNAELSTLDPAQRLLLEVTREALESAGEGDFRGSNIGTFIGDFTEDWQDMQNIDLLNHQPYLMLGRSDFALANRIAFEYDLLGPSVTTKTACSATAEAVHQAVLAIRSGSCSGAVVGGANVIITPRTSISMSMLGLLAPDGNCKTFDASADGFARGESVCALYLKRLDEAVRDGNPIRAVIRACDSNADGGDGSRTFGTPNPRAQEALIRQTYASAGVSLGDTKVVELHGTGTVVGDPLETAAVAQCFGGDDRLYIGSVKPNLGHGEGASALTSIVKSIVALENKTLLPNIKFNNPNPKIPWHRNLHVPVEPTPWPDATQERISINSFGLGGSNVHLVLDSAESMRVASQPCQQMINGHSLPTRRTLFLISGNSEPAITELSATYADYLQKNPSRQDAMAYTLASRRERLKLGSYCIADGVSISKPATPSDSKGVHAVAFVFTGQGAQWVGMGREMVEENIAFLASIDEMDQVLRSVEHPPDWTLRELLRLSPSTDKDAFTPPDVSQPLCAALQIAYVDALAAWDIKPSAVVGHSSGEVAAAYAAGVLTRREAIIAAYYRGYACARCETPGAMAAVGLGSEEVKRYLKPGVVLACENSNASVTISGDVDAVKETMASLQQEKPNVFVRQLRVPIAYHSHHIRAIGELYRSLVSPSLAPKPPTVPFYSTVYGRIVRESKALDAQYWQLNIEQPVLFRTAVSKMLADLSTTAYLEIGPHSAMAGPLRQIFKEADNTSAPYTSVAERAQDAAHTFLSAIGNLFCFGITPRVPVSENAFTLPDLPTYPWSYTTPYWSETRMTAAWRFRKHRPHELLGQRILESSDLEPAWRNLLRLSDVPWLMGHCVEKDVVFPAAGYIAMAGTAVSQLPGSRSEYTVQHVSLAAAMLLEEGKTIELVTTLRKHALTSSNDSRWWEFSICSETRGNWTKHCWGLVTDGCAVACPSERDVDVAPFRRPVDAKRWYQALSRTGLNYSDRFIGLQDMTASPVDMKASLSISDRQTDGEKYVLHPSTLDIVLQSWSVAATRGEYRQLDKMFLPTFIEKFYVGPGGHQGTLRVRTTAQESAVLALGDSYGVTATNEVAFVLAGFQGTRMNGAIKQDAPATNAWSIQWHPAIDFADPGTLVRPTQDMTDAFMLAEQVRILCAVQIAYEAATVSSLAQPFFAHFVAGVARQLDQIDQGQSKVRDAVELKALDREARMNKLARWREESKGSPVEATVEALWRTCKSIKDVLQGRQDFLDLLLTDGTLQKLYDEYNAWSDNRVFFQVLGLNKPQLRVLEIGAGTGSLTAVVLEALHSATGERLYGEYTITDISAGFINQTKERFSQYQNLKFSVCDIAVDPLEQGFEAGSYDLILASNVLHATPNVTQTLKNCRMLLKPDGQIYLQEVCSEAKFPDLIFGLFEGWWVGREDGRVDRPVLSEDEWDTRLRHSGFQGIQFAIRDNNHPDLFTISNIVARAGFDPAEEHTETRVTLLKPSTELGQFGQVVKSILEGAGYSIDEFEWGSKLPEQQDIISLMDVDDTRPALLADINSIDLARFVETVEDFSGQALLWLMRSAQTECFDPHQGKMLGMARCIRAEMAIDFVTVELDRLDQETGHAVASILKTVRQAQQTVSDTDDSLDIESEYVVRQSQILVSRMHNLSVEKALAATCAPFDAKHLTLGQPGMLQTMSWAGHRLAPLAPGDVQVRILYAGLNFHDVAEAMGIMDPDGHSDSDGYHGLGAEGTAIVTAVGDDVKHVSVGDRVVFMEIPTGAFATELQMPADLVIRAPGNVSDEDAAGLTVPYLTVLWGFMEKAHLRRGQTVLIHSAAGGVGIAAIHVARWLQADIYCTVGSPEKVDFLTKELGVPRDRIFHSRDDSCIAELMRATNGAGVDVVLNSLSGEMLHASWKCVAREGCMLDLGKRDFLGRGRLAMRPFADNRSFVGIDLAALSVHSKHKVAPLLQLMVQLLRDEQIFPLHPTTVFKAGRIQDAFRYMQKGVHRGRIAIKMPGNHEALPLSPTTPKPTFKPDAVYLLSGGLGGLGRSVLSWMVSHGARHLAVLSPTAGTRDEHMQFIEELRERGCELRCFAGDVSNIGCVRGVVHALQTAGRQIRGVLQLAMVLRDTGFVNLDHASWTTVANPKVQGTLNLHHVLPNDMDFFLMFGTTSGTLGAYGQSNYAAANSFLDSFTHFRHGLGLPAAVLDIAAVGDVGYVASTKDVAERLERTLSRFMSEADFLYGLQLTLERSADKYTSPPPPTPTTAYQDSAQIILYNELTRPLSDPQNTMSWRRDPRLSIFRNNQDFTAEAATSGSESLRSFLASLPSEPEKLNDPATVTFLAQEIARRVFSFLMKEDVAIDTSQTLMSMGADSLVAIETRNWWKHALAVDITVLELTNGGHTMVFLGELAVERLKGKFLHSAS</sequence>
<feature type="compositionally biased region" description="Low complexity" evidence="10">
    <location>
        <begin position="32"/>
        <end position="51"/>
    </location>
</feature>
<evidence type="ECO:0000256" key="6">
    <source>
        <dbReference type="ARBA" id="ARBA00023002"/>
    </source>
</evidence>
<dbReference type="Pfam" id="PF08240">
    <property type="entry name" value="ADH_N"/>
    <property type="match status" value="1"/>
</dbReference>
<dbReference type="InterPro" id="IPR020841">
    <property type="entry name" value="PKS_Beta-ketoAc_synthase_dom"/>
</dbReference>
<dbReference type="SMART" id="SM00822">
    <property type="entry name" value="PKS_KR"/>
    <property type="match status" value="1"/>
</dbReference>
<dbReference type="GO" id="GO:0006633">
    <property type="term" value="P:fatty acid biosynthetic process"/>
    <property type="evidence" value="ECO:0007669"/>
    <property type="project" value="InterPro"/>
</dbReference>
<dbReference type="SUPFAM" id="SSF52151">
    <property type="entry name" value="FabD/lysophospholipase-like"/>
    <property type="match status" value="1"/>
</dbReference>
<dbReference type="InterPro" id="IPR014043">
    <property type="entry name" value="Acyl_transferase_dom"/>
</dbReference>
<dbReference type="InterPro" id="IPR013154">
    <property type="entry name" value="ADH-like_N"/>
</dbReference>
<dbReference type="GO" id="GO:0032259">
    <property type="term" value="P:methylation"/>
    <property type="evidence" value="ECO:0007669"/>
    <property type="project" value="UniProtKB-KW"/>
</dbReference>
<dbReference type="SUPFAM" id="SSF50129">
    <property type="entry name" value="GroES-like"/>
    <property type="match status" value="1"/>
</dbReference>
<dbReference type="Gene3D" id="3.10.129.110">
    <property type="entry name" value="Polyketide synthase dehydratase"/>
    <property type="match status" value="1"/>
</dbReference>
<dbReference type="EMBL" id="AP024445">
    <property type="protein sequence ID" value="BCS23537.1"/>
    <property type="molecule type" value="Genomic_DNA"/>
</dbReference>
<dbReference type="Pfam" id="PF00107">
    <property type="entry name" value="ADH_zinc_N"/>
    <property type="match status" value="1"/>
</dbReference>
<dbReference type="PROSITE" id="PS00606">
    <property type="entry name" value="KS3_1"/>
    <property type="match status" value="1"/>
</dbReference>
<reference evidence="13" key="2">
    <citation type="submission" date="2021-02" db="EMBL/GenBank/DDBJ databases">
        <title>Aspergillus puulaauensis MK2 genome sequence.</title>
        <authorList>
            <person name="Futagami T."/>
            <person name="Mori K."/>
            <person name="Kadooka C."/>
            <person name="Tanaka T."/>
        </authorList>
    </citation>
    <scope>NUCLEOTIDE SEQUENCE</scope>
    <source>
        <strain evidence="13">MK2</strain>
    </source>
</reference>
<dbReference type="SUPFAM" id="SSF51735">
    <property type="entry name" value="NAD(P)-binding Rossmann-fold domains"/>
    <property type="match status" value="2"/>
</dbReference>
<dbReference type="CDD" id="cd00833">
    <property type="entry name" value="PKS"/>
    <property type="match status" value="1"/>
</dbReference>
<dbReference type="InterPro" id="IPR049900">
    <property type="entry name" value="PKS_mFAS_DH"/>
</dbReference>
<feature type="region of interest" description="N-terminal hotdog fold" evidence="9">
    <location>
        <begin position="948"/>
        <end position="1077"/>
    </location>
</feature>
<dbReference type="InterPro" id="IPR011032">
    <property type="entry name" value="GroES-like_sf"/>
</dbReference>
<feature type="region of interest" description="Disordered" evidence="10">
    <location>
        <begin position="1"/>
        <end position="53"/>
    </location>
</feature>
<evidence type="ECO:0000256" key="7">
    <source>
        <dbReference type="ARBA" id="ARBA00023268"/>
    </source>
</evidence>
<dbReference type="SUPFAM" id="SSF55048">
    <property type="entry name" value="Probable ACP-binding domain of malonyl-CoA ACP transacylase"/>
    <property type="match status" value="1"/>
</dbReference>
<keyword evidence="4" id="KW-0808">Transferase</keyword>
<feature type="active site" description="Proton donor; for dehydratase activity" evidence="9">
    <location>
        <position position="1150"/>
    </location>
</feature>
<dbReference type="Pfam" id="PF00698">
    <property type="entry name" value="Acyl_transf_1"/>
    <property type="match status" value="1"/>
</dbReference>
<dbReference type="InterPro" id="IPR057326">
    <property type="entry name" value="KR_dom"/>
</dbReference>
<evidence type="ECO:0000256" key="1">
    <source>
        <dbReference type="ARBA" id="ARBA00022450"/>
    </source>
</evidence>
<feature type="domain" description="Ketosynthase family 3 (KS3)" evidence="11">
    <location>
        <begin position="60"/>
        <end position="480"/>
    </location>
</feature>
<dbReference type="InterPro" id="IPR042104">
    <property type="entry name" value="PKS_dehydratase_sf"/>
</dbReference>
<dbReference type="Gene3D" id="3.30.70.250">
    <property type="entry name" value="Malonyl-CoA ACP transacylase, ACP-binding"/>
    <property type="match status" value="1"/>
</dbReference>
<evidence type="ECO:0000259" key="12">
    <source>
        <dbReference type="PROSITE" id="PS52019"/>
    </source>
</evidence>
<dbReference type="Gene3D" id="3.90.180.10">
    <property type="entry name" value="Medium-chain alcohol dehydrogenases, catalytic domain"/>
    <property type="match status" value="1"/>
</dbReference>
<evidence type="ECO:0000256" key="5">
    <source>
        <dbReference type="ARBA" id="ARBA00022857"/>
    </source>
</evidence>
<dbReference type="GO" id="GO:0004312">
    <property type="term" value="F:fatty acid synthase activity"/>
    <property type="evidence" value="ECO:0007669"/>
    <property type="project" value="TreeGrafter"/>
</dbReference>
<keyword evidence="8" id="KW-0012">Acyltransferase</keyword>
<dbReference type="Pfam" id="PF00109">
    <property type="entry name" value="ketoacyl-synt"/>
    <property type="match status" value="1"/>
</dbReference>
<keyword evidence="14" id="KW-1185">Reference proteome</keyword>
<dbReference type="InterPro" id="IPR050091">
    <property type="entry name" value="PKS_NRPS_Biosynth_Enz"/>
</dbReference>
<keyword evidence="5" id="KW-0521">NADP</keyword>
<dbReference type="Pfam" id="PF16197">
    <property type="entry name" value="KAsynt_C_assoc"/>
    <property type="match status" value="1"/>
</dbReference>
<dbReference type="GO" id="GO:0016491">
    <property type="term" value="F:oxidoreductase activity"/>
    <property type="evidence" value="ECO:0007669"/>
    <property type="project" value="UniProtKB-KW"/>
</dbReference>
<dbReference type="CDD" id="cd05195">
    <property type="entry name" value="enoyl_red"/>
    <property type="match status" value="1"/>
</dbReference>
<evidence type="ECO:0000259" key="11">
    <source>
        <dbReference type="PROSITE" id="PS52004"/>
    </source>
</evidence>
<keyword evidence="2" id="KW-0597">Phosphoprotein</keyword>
<dbReference type="InterPro" id="IPR036736">
    <property type="entry name" value="ACP-like_sf"/>
</dbReference>
<dbReference type="InterPro" id="IPR013149">
    <property type="entry name" value="ADH-like_C"/>
</dbReference>
<dbReference type="PROSITE" id="PS52004">
    <property type="entry name" value="KS3_2"/>
    <property type="match status" value="1"/>
</dbReference>
<dbReference type="OrthoDB" id="329835at2759"/>
<dbReference type="Pfam" id="PF02801">
    <property type="entry name" value="Ketoacyl-synt_C"/>
    <property type="match status" value="1"/>
</dbReference>
<dbReference type="InterPro" id="IPR020806">
    <property type="entry name" value="PKS_PP-bd"/>
</dbReference>
<dbReference type="InterPro" id="IPR018201">
    <property type="entry name" value="Ketoacyl_synth_AS"/>
</dbReference>
<dbReference type="InterPro" id="IPR020843">
    <property type="entry name" value="ER"/>
</dbReference>
<organism evidence="13 14">
    <name type="scientific">Aspergillus puulaauensis</name>
    <dbReference type="NCBI Taxonomy" id="1220207"/>
    <lineage>
        <taxon>Eukaryota</taxon>
        <taxon>Fungi</taxon>
        <taxon>Dikarya</taxon>
        <taxon>Ascomycota</taxon>
        <taxon>Pezizomycotina</taxon>
        <taxon>Eurotiomycetes</taxon>
        <taxon>Eurotiomycetidae</taxon>
        <taxon>Eurotiales</taxon>
        <taxon>Aspergillaceae</taxon>
        <taxon>Aspergillus</taxon>
    </lineage>
</organism>
<dbReference type="InterPro" id="IPR014030">
    <property type="entry name" value="Ketoacyl_synth_N"/>
</dbReference>
<proteinExistence type="predicted"/>
<keyword evidence="3" id="KW-0489">Methyltransferase</keyword>
<dbReference type="Gene3D" id="3.40.50.150">
    <property type="entry name" value="Vaccinia Virus protein VP39"/>
    <property type="match status" value="1"/>
</dbReference>
<keyword evidence="1" id="KW-0596">Phosphopantetheine</keyword>
<dbReference type="SMART" id="SM00825">
    <property type="entry name" value="PKS_KS"/>
    <property type="match status" value="1"/>
</dbReference>
<dbReference type="GO" id="GO:0004315">
    <property type="term" value="F:3-oxoacyl-[acyl-carrier-protein] synthase activity"/>
    <property type="evidence" value="ECO:0007669"/>
    <property type="project" value="InterPro"/>
</dbReference>
<reference evidence="13" key="1">
    <citation type="submission" date="2021-01" db="EMBL/GenBank/DDBJ databases">
        <authorList>
            <consortium name="Aspergillus puulaauensis MK2 genome sequencing consortium"/>
            <person name="Kazuki M."/>
            <person name="Futagami T."/>
        </authorList>
    </citation>
    <scope>NUCLEOTIDE SEQUENCE</scope>
    <source>
        <strain evidence="13">MK2</strain>
    </source>
</reference>
<keyword evidence="6" id="KW-0560">Oxidoreductase</keyword>
<dbReference type="InterPro" id="IPR001227">
    <property type="entry name" value="Ac_transferase_dom_sf"/>
</dbReference>
<evidence type="ECO:0000256" key="8">
    <source>
        <dbReference type="ARBA" id="ARBA00023315"/>
    </source>
</evidence>
<gene>
    <name evidence="13" type="ORF">APUU_31762A</name>
</gene>
<dbReference type="GO" id="GO:0008168">
    <property type="term" value="F:methyltransferase activity"/>
    <property type="evidence" value="ECO:0007669"/>
    <property type="project" value="UniProtKB-KW"/>
</dbReference>
<dbReference type="InterPro" id="IPR029063">
    <property type="entry name" value="SAM-dependent_MTases_sf"/>
</dbReference>
<evidence type="ECO:0000256" key="2">
    <source>
        <dbReference type="ARBA" id="ARBA00022553"/>
    </source>
</evidence>
<dbReference type="SUPFAM" id="SSF53335">
    <property type="entry name" value="S-adenosyl-L-methionine-dependent methyltransferases"/>
    <property type="match status" value="1"/>
</dbReference>
<dbReference type="Pfam" id="PF23114">
    <property type="entry name" value="NAD-bd_HRPKS_sdrA"/>
    <property type="match status" value="1"/>
</dbReference>
<evidence type="ECO:0000256" key="10">
    <source>
        <dbReference type="SAM" id="MobiDB-lite"/>
    </source>
</evidence>
<dbReference type="InterPro" id="IPR016036">
    <property type="entry name" value="Malonyl_transacylase_ACP-bd"/>
</dbReference>
<dbReference type="Gene3D" id="3.40.47.10">
    <property type="match status" value="1"/>
</dbReference>
<dbReference type="SMART" id="SM00826">
    <property type="entry name" value="PKS_DH"/>
    <property type="match status" value="1"/>
</dbReference>
<dbReference type="InterPro" id="IPR013968">
    <property type="entry name" value="PKS_KR"/>
</dbReference>
<dbReference type="GO" id="GO:0044550">
    <property type="term" value="P:secondary metabolite biosynthetic process"/>
    <property type="evidence" value="ECO:0007669"/>
    <property type="project" value="TreeGrafter"/>
</dbReference>
<evidence type="ECO:0000256" key="3">
    <source>
        <dbReference type="ARBA" id="ARBA00022603"/>
    </source>
</evidence>
<dbReference type="InterPro" id="IPR036291">
    <property type="entry name" value="NAD(P)-bd_dom_sf"/>
</dbReference>
<dbReference type="Pfam" id="PF08659">
    <property type="entry name" value="KR"/>
    <property type="match status" value="1"/>
</dbReference>